<organism evidence="2 3">
    <name type="scientific">Dillenia turbinata</name>
    <dbReference type="NCBI Taxonomy" id="194707"/>
    <lineage>
        <taxon>Eukaryota</taxon>
        <taxon>Viridiplantae</taxon>
        <taxon>Streptophyta</taxon>
        <taxon>Embryophyta</taxon>
        <taxon>Tracheophyta</taxon>
        <taxon>Spermatophyta</taxon>
        <taxon>Magnoliopsida</taxon>
        <taxon>eudicotyledons</taxon>
        <taxon>Gunneridae</taxon>
        <taxon>Pentapetalae</taxon>
        <taxon>Dilleniales</taxon>
        <taxon>Dilleniaceae</taxon>
        <taxon>Dillenia</taxon>
    </lineage>
</organism>
<comment type="caution">
    <text evidence="2">The sequence shown here is derived from an EMBL/GenBank/DDBJ whole genome shotgun (WGS) entry which is preliminary data.</text>
</comment>
<accession>A0AAN8W924</accession>
<feature type="compositionally biased region" description="Basic residues" evidence="1">
    <location>
        <begin position="48"/>
        <end position="64"/>
    </location>
</feature>
<dbReference type="Proteomes" id="UP001370490">
    <property type="component" value="Unassembled WGS sequence"/>
</dbReference>
<dbReference type="AlphaFoldDB" id="A0AAN8W924"/>
<dbReference type="EMBL" id="JBAMMX010000003">
    <property type="protein sequence ID" value="KAK6943601.1"/>
    <property type="molecule type" value="Genomic_DNA"/>
</dbReference>
<feature type="non-terminal residue" evidence="2">
    <location>
        <position position="1"/>
    </location>
</feature>
<feature type="region of interest" description="Disordered" evidence="1">
    <location>
        <begin position="140"/>
        <end position="198"/>
    </location>
</feature>
<evidence type="ECO:0000313" key="2">
    <source>
        <dbReference type="EMBL" id="KAK6943601.1"/>
    </source>
</evidence>
<feature type="region of interest" description="Disordered" evidence="1">
    <location>
        <begin position="13"/>
        <end position="64"/>
    </location>
</feature>
<evidence type="ECO:0000313" key="3">
    <source>
        <dbReference type="Proteomes" id="UP001370490"/>
    </source>
</evidence>
<evidence type="ECO:0000256" key="1">
    <source>
        <dbReference type="SAM" id="MobiDB-lite"/>
    </source>
</evidence>
<name>A0AAN8W924_9MAGN</name>
<reference evidence="2 3" key="1">
    <citation type="submission" date="2023-12" db="EMBL/GenBank/DDBJ databases">
        <title>A high-quality genome assembly for Dillenia turbinata (Dilleniales).</title>
        <authorList>
            <person name="Chanderbali A."/>
        </authorList>
    </citation>
    <scope>NUCLEOTIDE SEQUENCE [LARGE SCALE GENOMIC DNA]</scope>
    <source>
        <strain evidence="2">LSX21</strain>
        <tissue evidence="2">Leaf</tissue>
    </source>
</reference>
<gene>
    <name evidence="2" type="ORF">RJ641_024703</name>
</gene>
<protein>
    <submittedName>
        <fullName evidence="2">Uncharacterized protein</fullName>
    </submittedName>
</protein>
<feature type="compositionally biased region" description="Low complexity" evidence="1">
    <location>
        <begin position="13"/>
        <end position="24"/>
    </location>
</feature>
<keyword evidence="3" id="KW-1185">Reference proteome</keyword>
<feature type="compositionally biased region" description="Polar residues" evidence="1">
    <location>
        <begin position="32"/>
        <end position="42"/>
    </location>
</feature>
<feature type="compositionally biased region" description="Polar residues" evidence="1">
    <location>
        <begin position="172"/>
        <end position="182"/>
    </location>
</feature>
<proteinExistence type="predicted"/>
<sequence>QLCNGYHSRRLSTFSVDSSSHVSSRPPPGQDTLRSQTRANQETPKHLAERRHQHTRKRRRSRTRRRFLLRIRKRKATLYFLHHHHNCQNGRGGTVSTQSIIAPRAPKSMVVGTIFGHRRGPTWLCFQHHRLDPKPSLLLRTLSPPNNSSKKCGSGWSDYPSNPTRLHVRSTRYPSGPSSATDVKSVLPGKERPRSRIA</sequence>
<feature type="compositionally biased region" description="Basic and acidic residues" evidence="1">
    <location>
        <begin position="189"/>
        <end position="198"/>
    </location>
</feature>